<dbReference type="RefSeq" id="WP_343926480.1">
    <property type="nucleotide sequence ID" value="NZ_BAAAIR010000101.1"/>
</dbReference>
<feature type="transmembrane region" description="Helical" evidence="1">
    <location>
        <begin position="156"/>
        <end position="175"/>
    </location>
</feature>
<gene>
    <name evidence="2" type="ORF">ACFPK8_13580</name>
</gene>
<keyword evidence="1" id="KW-1133">Transmembrane helix</keyword>
<feature type="transmembrane region" description="Helical" evidence="1">
    <location>
        <begin position="21"/>
        <end position="45"/>
    </location>
</feature>
<keyword evidence="3" id="KW-1185">Reference proteome</keyword>
<name>A0ABW0FHW2_9MICO</name>
<dbReference type="Proteomes" id="UP001595937">
    <property type="component" value="Unassembled WGS sequence"/>
</dbReference>
<keyword evidence="1" id="KW-0812">Transmembrane</keyword>
<proteinExistence type="predicted"/>
<accession>A0ABW0FHW2</accession>
<evidence type="ECO:0000313" key="2">
    <source>
        <dbReference type="EMBL" id="MFC5298541.1"/>
    </source>
</evidence>
<dbReference type="GeneID" id="303299253"/>
<feature type="transmembrane region" description="Helical" evidence="1">
    <location>
        <begin position="65"/>
        <end position="90"/>
    </location>
</feature>
<organism evidence="2 3">
    <name type="scientific">Brachybacterium tyrofermentans</name>
    <dbReference type="NCBI Taxonomy" id="47848"/>
    <lineage>
        <taxon>Bacteria</taxon>
        <taxon>Bacillati</taxon>
        <taxon>Actinomycetota</taxon>
        <taxon>Actinomycetes</taxon>
        <taxon>Micrococcales</taxon>
        <taxon>Dermabacteraceae</taxon>
        <taxon>Brachybacterium</taxon>
    </lineage>
</organism>
<feature type="transmembrane region" description="Helical" evidence="1">
    <location>
        <begin position="182"/>
        <end position="202"/>
    </location>
</feature>
<feature type="transmembrane region" description="Helical" evidence="1">
    <location>
        <begin position="119"/>
        <end position="144"/>
    </location>
</feature>
<dbReference type="EMBL" id="JBHSLN010000073">
    <property type="protein sequence ID" value="MFC5298541.1"/>
    <property type="molecule type" value="Genomic_DNA"/>
</dbReference>
<sequence>MTSPRRAAYALEARKLSRAPVSRIATVSTLVLVLVTTAGGFAAAQYSTETDMGRQAATLVTAPGWAGYTALATTSVGITSFLAVGIVMAWSVGREFTDGTIVGLFALPASRSTVADAKVCAAVLWALLLAASESILVTAAGLALGLHGDGAARSALAVFLVAALLGLSALPVMWIATVGHGYLAGIAATLALVVVTNIAAGFGLGRFIPWAIPVLWAAPDSAVHPALLLAPFTVAVVGALLTRHAWARLELGND</sequence>
<feature type="transmembrane region" description="Helical" evidence="1">
    <location>
        <begin position="222"/>
        <end position="241"/>
    </location>
</feature>
<dbReference type="Pfam" id="PF12730">
    <property type="entry name" value="ABC2_membrane_4"/>
    <property type="match status" value="1"/>
</dbReference>
<evidence type="ECO:0000256" key="1">
    <source>
        <dbReference type="SAM" id="Phobius"/>
    </source>
</evidence>
<reference evidence="3" key="1">
    <citation type="journal article" date="2019" name="Int. J. Syst. Evol. Microbiol.">
        <title>The Global Catalogue of Microorganisms (GCM) 10K type strain sequencing project: providing services to taxonomists for standard genome sequencing and annotation.</title>
        <authorList>
            <consortium name="The Broad Institute Genomics Platform"/>
            <consortium name="The Broad Institute Genome Sequencing Center for Infectious Disease"/>
            <person name="Wu L."/>
            <person name="Ma J."/>
        </authorList>
    </citation>
    <scope>NUCLEOTIDE SEQUENCE [LARGE SCALE GENOMIC DNA]</scope>
    <source>
        <strain evidence="3">CGMCC 1.16455</strain>
    </source>
</reference>
<evidence type="ECO:0000313" key="3">
    <source>
        <dbReference type="Proteomes" id="UP001595937"/>
    </source>
</evidence>
<comment type="caution">
    <text evidence="2">The sequence shown here is derived from an EMBL/GenBank/DDBJ whole genome shotgun (WGS) entry which is preliminary data.</text>
</comment>
<protein>
    <submittedName>
        <fullName evidence="2">ABC transporter permease</fullName>
    </submittedName>
</protein>
<keyword evidence="1" id="KW-0472">Membrane</keyword>